<reference evidence="3 4" key="2">
    <citation type="submission" date="2020-07" db="EMBL/GenBank/DDBJ databases">
        <title>Genome assembly of wild tea tree DASZ reveals pedigree and selection history of tea varieties.</title>
        <authorList>
            <person name="Zhang W."/>
        </authorList>
    </citation>
    <scope>NUCLEOTIDE SEQUENCE [LARGE SCALE GENOMIC DNA]</scope>
    <source>
        <strain evidence="4">cv. G240</strain>
        <tissue evidence="3">Leaf</tissue>
    </source>
</reference>
<name>A0A7J7GRY3_CAMSI</name>
<proteinExistence type="predicted"/>
<accession>A0A7J7GRY3</accession>
<dbReference type="SUPFAM" id="SSF46565">
    <property type="entry name" value="Chaperone J-domain"/>
    <property type="match status" value="1"/>
</dbReference>
<dbReference type="AlphaFoldDB" id="A0A7J7GRY3"/>
<dbReference type="PROSITE" id="PS50076">
    <property type="entry name" value="DNAJ_2"/>
    <property type="match status" value="1"/>
</dbReference>
<sequence>MAKSSPVSALKAYWFPLILFVSSMFHQLLILPLLGIKRYSSMEQVTETYEKFSSKWNSGTEVPPITEFIKIRYAFELLTNPLWKRNYDIFGIDEHIHVLDSIKERHAGTIFSEIDLPLLESASFDPGDHDFEVITSGNFLSKFENSKALLIQKSIAIETNLNWHVILGLKSSSSGFSVGWHGKYWDGLPSLIAFPSGCNTANCLIRYEGELSVDAVTNWFATTILSLPRILYYSKDSLLGCDARGYSCAGNETAIWCCIILAGRSSPKLNKMRAYITMIKTLRRIQEALSTVDNDQPSSLAAVALKEKRDIVFSTLKQRTAMKHVDLGGI</sequence>
<evidence type="ECO:0000313" key="3">
    <source>
        <dbReference type="EMBL" id="KAF5942945.1"/>
    </source>
</evidence>
<evidence type="ECO:0000256" key="1">
    <source>
        <dbReference type="SAM" id="Phobius"/>
    </source>
</evidence>
<organism evidence="3 4">
    <name type="scientific">Camellia sinensis</name>
    <name type="common">Tea plant</name>
    <name type="synonym">Thea sinensis</name>
    <dbReference type="NCBI Taxonomy" id="4442"/>
    <lineage>
        <taxon>Eukaryota</taxon>
        <taxon>Viridiplantae</taxon>
        <taxon>Streptophyta</taxon>
        <taxon>Embryophyta</taxon>
        <taxon>Tracheophyta</taxon>
        <taxon>Spermatophyta</taxon>
        <taxon>Magnoliopsida</taxon>
        <taxon>eudicotyledons</taxon>
        <taxon>Gunneridae</taxon>
        <taxon>Pentapetalae</taxon>
        <taxon>asterids</taxon>
        <taxon>Ericales</taxon>
        <taxon>Theaceae</taxon>
        <taxon>Camellia</taxon>
    </lineage>
</organism>
<keyword evidence="1" id="KW-0812">Transmembrane</keyword>
<evidence type="ECO:0000313" key="4">
    <source>
        <dbReference type="Proteomes" id="UP000593564"/>
    </source>
</evidence>
<gene>
    <name evidence="3" type="ORF">HYC85_020587</name>
</gene>
<reference evidence="4" key="1">
    <citation type="journal article" date="2020" name="Nat. Commun.">
        <title>Genome assembly of wild tea tree DASZ reveals pedigree and selection history of tea varieties.</title>
        <authorList>
            <person name="Zhang W."/>
            <person name="Zhang Y."/>
            <person name="Qiu H."/>
            <person name="Guo Y."/>
            <person name="Wan H."/>
            <person name="Zhang X."/>
            <person name="Scossa F."/>
            <person name="Alseekh S."/>
            <person name="Zhang Q."/>
            <person name="Wang P."/>
            <person name="Xu L."/>
            <person name="Schmidt M.H."/>
            <person name="Jia X."/>
            <person name="Li D."/>
            <person name="Zhu A."/>
            <person name="Guo F."/>
            <person name="Chen W."/>
            <person name="Ni D."/>
            <person name="Usadel B."/>
            <person name="Fernie A.R."/>
            <person name="Wen W."/>
        </authorList>
    </citation>
    <scope>NUCLEOTIDE SEQUENCE [LARGE SCALE GENOMIC DNA]</scope>
    <source>
        <strain evidence="4">cv. G240</strain>
    </source>
</reference>
<comment type="caution">
    <text evidence="3">The sequence shown here is derived from an EMBL/GenBank/DDBJ whole genome shotgun (WGS) entry which is preliminary data.</text>
</comment>
<dbReference type="Proteomes" id="UP000593564">
    <property type="component" value="Unassembled WGS sequence"/>
</dbReference>
<keyword evidence="1" id="KW-1133">Transmembrane helix</keyword>
<dbReference type="PANTHER" id="PTHR44303">
    <property type="entry name" value="DNAJ HOMOLOG SUBFAMILY C MEMBER 16"/>
    <property type="match status" value="1"/>
</dbReference>
<dbReference type="InterPro" id="IPR036869">
    <property type="entry name" value="J_dom_sf"/>
</dbReference>
<dbReference type="EMBL" id="JACBKZ010000009">
    <property type="protein sequence ID" value="KAF5942945.1"/>
    <property type="molecule type" value="Genomic_DNA"/>
</dbReference>
<keyword evidence="4" id="KW-1185">Reference proteome</keyword>
<dbReference type="PANTHER" id="PTHR44303:SF2">
    <property type="entry name" value="DNAJ HOMOLOG SUBFAMILY C MEMBER 16"/>
    <property type="match status" value="1"/>
</dbReference>
<feature type="domain" description="J" evidence="2">
    <location>
        <begin position="29"/>
        <end position="91"/>
    </location>
</feature>
<keyword evidence="1" id="KW-0472">Membrane</keyword>
<dbReference type="InterPro" id="IPR052448">
    <property type="entry name" value="DnaJ_C16_autophagy_reg"/>
</dbReference>
<protein>
    <recommendedName>
        <fullName evidence="2">J domain-containing protein</fullName>
    </recommendedName>
</protein>
<evidence type="ECO:0000259" key="2">
    <source>
        <dbReference type="PROSITE" id="PS50076"/>
    </source>
</evidence>
<feature type="transmembrane region" description="Helical" evidence="1">
    <location>
        <begin position="12"/>
        <end position="34"/>
    </location>
</feature>
<dbReference type="InterPro" id="IPR001623">
    <property type="entry name" value="DnaJ_domain"/>
</dbReference>